<dbReference type="RefSeq" id="WP_189781496.1">
    <property type="nucleotide sequence ID" value="NZ_BNAT01000003.1"/>
</dbReference>
<accession>A0A919L5G0</accession>
<keyword evidence="1" id="KW-1133">Transmembrane helix</keyword>
<comment type="caution">
    <text evidence="2">The sequence shown here is derived from an EMBL/GenBank/DDBJ whole genome shotgun (WGS) entry which is preliminary data.</text>
</comment>
<keyword evidence="1" id="KW-0472">Membrane</keyword>
<evidence type="ECO:0000256" key="1">
    <source>
        <dbReference type="SAM" id="Phobius"/>
    </source>
</evidence>
<organism evidence="2 3">
    <name type="scientific">Streptomyces capitiformicae</name>
    <dbReference type="NCBI Taxonomy" id="2014920"/>
    <lineage>
        <taxon>Bacteria</taxon>
        <taxon>Bacillati</taxon>
        <taxon>Actinomycetota</taxon>
        <taxon>Actinomycetes</taxon>
        <taxon>Kitasatosporales</taxon>
        <taxon>Streptomycetaceae</taxon>
        <taxon>Streptomyces</taxon>
    </lineage>
</organism>
<feature type="transmembrane region" description="Helical" evidence="1">
    <location>
        <begin position="25"/>
        <end position="42"/>
    </location>
</feature>
<keyword evidence="1" id="KW-0812">Transmembrane</keyword>
<dbReference type="AlphaFoldDB" id="A0A919L5G0"/>
<reference evidence="2" key="1">
    <citation type="journal article" date="2014" name="Int. J. Syst. Evol. Microbiol.">
        <title>Complete genome sequence of Corynebacterium casei LMG S-19264T (=DSM 44701T), isolated from a smear-ripened cheese.</title>
        <authorList>
            <consortium name="US DOE Joint Genome Institute (JGI-PGF)"/>
            <person name="Walter F."/>
            <person name="Albersmeier A."/>
            <person name="Kalinowski J."/>
            <person name="Ruckert C."/>
        </authorList>
    </citation>
    <scope>NUCLEOTIDE SEQUENCE</scope>
    <source>
        <strain evidence="2">CGMCC 4.7403</strain>
    </source>
</reference>
<dbReference type="Proteomes" id="UP000603227">
    <property type="component" value="Unassembled WGS sequence"/>
</dbReference>
<protein>
    <submittedName>
        <fullName evidence="2">Uncharacterized protein</fullName>
    </submittedName>
</protein>
<proteinExistence type="predicted"/>
<evidence type="ECO:0000313" key="2">
    <source>
        <dbReference type="EMBL" id="GHH84537.1"/>
    </source>
</evidence>
<dbReference type="EMBL" id="BNAT01000003">
    <property type="protein sequence ID" value="GHH84537.1"/>
    <property type="molecule type" value="Genomic_DNA"/>
</dbReference>
<reference evidence="2" key="2">
    <citation type="submission" date="2020-09" db="EMBL/GenBank/DDBJ databases">
        <authorList>
            <person name="Sun Q."/>
            <person name="Zhou Y."/>
        </authorList>
    </citation>
    <scope>NUCLEOTIDE SEQUENCE</scope>
    <source>
        <strain evidence="2">CGMCC 4.7403</strain>
    </source>
</reference>
<keyword evidence="3" id="KW-1185">Reference proteome</keyword>
<evidence type="ECO:0000313" key="3">
    <source>
        <dbReference type="Proteomes" id="UP000603227"/>
    </source>
</evidence>
<name>A0A919L5G0_9ACTN</name>
<sequence length="55" mass="6111">MVLFLLLLIVAVALGVIGALGRDTLYLLIIGVMVLIADLVLLRTRMGRGRRHRVR</sequence>
<gene>
    <name evidence="2" type="ORF">GCM10017771_14080</name>
</gene>